<gene>
    <name evidence="2" type="ORF">V0288_17895</name>
</gene>
<proteinExistence type="predicted"/>
<dbReference type="Gene3D" id="3.40.50.300">
    <property type="entry name" value="P-loop containing nucleotide triphosphate hydrolases"/>
    <property type="match status" value="1"/>
</dbReference>
<name>A0AAW9QPK4_9CHRO</name>
<evidence type="ECO:0000313" key="2">
    <source>
        <dbReference type="EMBL" id="MEG3439003.1"/>
    </source>
</evidence>
<evidence type="ECO:0000313" key="3">
    <source>
        <dbReference type="Proteomes" id="UP001328733"/>
    </source>
</evidence>
<keyword evidence="3" id="KW-1185">Reference proteome</keyword>
<dbReference type="AlphaFoldDB" id="A0AAW9QPK4"/>
<protein>
    <submittedName>
        <fullName evidence="2">Zonular occludens toxin domain-containing protein</fullName>
    </submittedName>
</protein>
<comment type="caution">
    <text evidence="2">The sequence shown here is derived from an EMBL/GenBank/DDBJ whole genome shotgun (WGS) entry which is preliminary data.</text>
</comment>
<dbReference type="EMBL" id="JBAFSM010000039">
    <property type="protein sequence ID" value="MEG3439003.1"/>
    <property type="molecule type" value="Genomic_DNA"/>
</dbReference>
<evidence type="ECO:0000256" key="1">
    <source>
        <dbReference type="SAM" id="MobiDB-lite"/>
    </source>
</evidence>
<dbReference type="Proteomes" id="UP001328733">
    <property type="component" value="Unassembled WGS sequence"/>
</dbReference>
<dbReference type="RefSeq" id="WP_332866487.1">
    <property type="nucleotide sequence ID" value="NZ_JBAFSM010000039.1"/>
</dbReference>
<organism evidence="2 3">
    <name type="scientific">Pannus brasiliensis CCIBt3594</name>
    <dbReference type="NCBI Taxonomy" id="1427578"/>
    <lineage>
        <taxon>Bacteria</taxon>
        <taxon>Bacillati</taxon>
        <taxon>Cyanobacteriota</taxon>
        <taxon>Cyanophyceae</taxon>
        <taxon>Oscillatoriophycideae</taxon>
        <taxon>Chroococcales</taxon>
        <taxon>Microcystaceae</taxon>
        <taxon>Pannus</taxon>
    </lineage>
</organism>
<sequence length="277" mass="32961">MPIHFYKIPDFYMGGFFGGFGSGKSLSMVEAGVDCANFYRKSIVSNIRLDGHYLKQYAKKFGYTWFAKYGRVFYVSDTEDLLKQQNKIILFDEVGIHLFSRGFRDSSRKDILDSIFTIRQYQNYLIFTAQGKEQIDKQFRERCQVFAYCRGFAKYDSNLGHSRLFTRRMFYLDPFAFEKFEELGKNKLIYPLWASNFRFHFSICGERERMLFRAYKSFKPVFRTVPMEFFDGNRPIDYWLFDGSISSSSERERLPRPSTAFNRSQSFRSNNGRYHSR</sequence>
<reference evidence="2 3" key="1">
    <citation type="submission" date="2024-01" db="EMBL/GenBank/DDBJ databases">
        <title>Genomic insights into the taxonomy and metabolism of the cyanobacterium Pannus brasiliensis CCIBt3594.</title>
        <authorList>
            <person name="Machado M."/>
            <person name="Botero N.B."/>
            <person name="Andreote A.P.D."/>
            <person name="Feitosa A.M.T."/>
            <person name="Popin R."/>
            <person name="Sivonen K."/>
            <person name="Fiore M.F."/>
        </authorList>
    </citation>
    <scope>NUCLEOTIDE SEQUENCE [LARGE SCALE GENOMIC DNA]</scope>
    <source>
        <strain evidence="2 3">CCIBt3594</strain>
    </source>
</reference>
<dbReference type="InterPro" id="IPR027417">
    <property type="entry name" value="P-loop_NTPase"/>
</dbReference>
<feature type="region of interest" description="Disordered" evidence="1">
    <location>
        <begin position="248"/>
        <end position="277"/>
    </location>
</feature>
<feature type="compositionally biased region" description="Polar residues" evidence="1">
    <location>
        <begin position="259"/>
        <end position="277"/>
    </location>
</feature>
<accession>A0AAW9QPK4</accession>